<keyword evidence="2" id="KW-1185">Reference proteome</keyword>
<name>A0ACC2TIQ5_9FUNG</name>
<reference evidence="1" key="1">
    <citation type="submission" date="2022-04" db="EMBL/GenBank/DDBJ databases">
        <title>Genome of the entomopathogenic fungus Entomophthora muscae.</title>
        <authorList>
            <person name="Elya C."/>
            <person name="Lovett B.R."/>
            <person name="Lee E."/>
            <person name="Macias A.M."/>
            <person name="Hajek A.E."/>
            <person name="De Bivort B.L."/>
            <person name="Kasson M.T."/>
            <person name="De Fine Licht H.H."/>
            <person name="Stajich J.E."/>
        </authorList>
    </citation>
    <scope>NUCLEOTIDE SEQUENCE</scope>
    <source>
        <strain evidence="1">Berkeley</strain>
    </source>
</reference>
<evidence type="ECO:0000313" key="1">
    <source>
        <dbReference type="EMBL" id="KAJ9074261.1"/>
    </source>
</evidence>
<gene>
    <name evidence="1" type="ORF">DSO57_1008247</name>
</gene>
<proteinExistence type="predicted"/>
<evidence type="ECO:0000313" key="2">
    <source>
        <dbReference type="Proteomes" id="UP001165960"/>
    </source>
</evidence>
<sequence length="84" mass="9377">MFDGVRMGALINRIIYKAPHHGHPDLAANRPTLSNLDVNIPPSLAVHPQGHPHAHPMSNPTNRSPHRTLSEESTSFFPHFAFLR</sequence>
<protein>
    <submittedName>
        <fullName evidence="1">Uncharacterized protein</fullName>
    </submittedName>
</protein>
<accession>A0ACC2TIQ5</accession>
<dbReference type="Proteomes" id="UP001165960">
    <property type="component" value="Unassembled WGS sequence"/>
</dbReference>
<comment type="caution">
    <text evidence="1">The sequence shown here is derived from an EMBL/GenBank/DDBJ whole genome shotgun (WGS) entry which is preliminary data.</text>
</comment>
<organism evidence="1 2">
    <name type="scientific">Entomophthora muscae</name>
    <dbReference type="NCBI Taxonomy" id="34485"/>
    <lineage>
        <taxon>Eukaryota</taxon>
        <taxon>Fungi</taxon>
        <taxon>Fungi incertae sedis</taxon>
        <taxon>Zoopagomycota</taxon>
        <taxon>Entomophthoromycotina</taxon>
        <taxon>Entomophthoromycetes</taxon>
        <taxon>Entomophthorales</taxon>
        <taxon>Entomophthoraceae</taxon>
        <taxon>Entomophthora</taxon>
    </lineage>
</organism>
<dbReference type="EMBL" id="QTSX02002865">
    <property type="protein sequence ID" value="KAJ9074261.1"/>
    <property type="molecule type" value="Genomic_DNA"/>
</dbReference>